<dbReference type="Pfam" id="PF03932">
    <property type="entry name" value="CutC"/>
    <property type="match status" value="1"/>
</dbReference>
<comment type="caution">
    <text evidence="3">The sequence shown here is derived from an EMBL/GenBank/DDBJ whole genome shotgun (WGS) entry which is preliminary data.</text>
</comment>
<dbReference type="HAMAP" id="MF_00795">
    <property type="entry name" value="CutC"/>
    <property type="match status" value="1"/>
</dbReference>
<dbReference type="PANTHER" id="PTHR12598">
    <property type="entry name" value="COPPER HOMEOSTASIS PROTEIN CUTC"/>
    <property type="match status" value="1"/>
</dbReference>
<comment type="similarity">
    <text evidence="1 2">Belongs to the CutC family.</text>
</comment>
<sequence length="243" mass="24705">MTPALEIAVQDIAGALIARNEGADRVELCAALGVTGGLTPTAGMIDLAAQTGIDVHVLIRHRPGGFVYSVEEVAVLENDIMFAVSAGAAGVVIGALTKDRTIDVSATKRMITAARLAAGPREIEVTFHRAFDVLDNRVEALRQLRDLGVDRVLTSGGAATVPGGLAVLEDLVNAQSGVQIMAGGGVTLDVIDALVGIGVDAVHLSAKTGVPDPGVAGPGSGAQAPLERTDVEVVRAAVAALRK</sequence>
<evidence type="ECO:0000256" key="2">
    <source>
        <dbReference type="HAMAP-Rule" id="MF_00795"/>
    </source>
</evidence>
<keyword evidence="4" id="KW-1185">Reference proteome</keyword>
<organism evidence="3 4">
    <name type="scientific">Populibacterium corticicola</name>
    <dbReference type="NCBI Taxonomy" id="1812826"/>
    <lineage>
        <taxon>Bacteria</taxon>
        <taxon>Bacillati</taxon>
        <taxon>Actinomycetota</taxon>
        <taxon>Actinomycetes</taxon>
        <taxon>Micrococcales</taxon>
        <taxon>Jonesiaceae</taxon>
        <taxon>Populibacterium</taxon>
    </lineage>
</organism>
<comment type="caution">
    <text evidence="2">Once thought to be involved in copper homeostasis, experiments in E.coli have shown this is not the case.</text>
</comment>
<accession>A0ABW5XL41</accession>
<dbReference type="RefSeq" id="WP_377467809.1">
    <property type="nucleotide sequence ID" value="NZ_JBHUOP010000007.1"/>
</dbReference>
<dbReference type="Proteomes" id="UP001597391">
    <property type="component" value="Unassembled WGS sequence"/>
</dbReference>
<gene>
    <name evidence="2" type="primary">cutC</name>
    <name evidence="3" type="ORF">ACFSYH_13715</name>
</gene>
<dbReference type="InterPro" id="IPR005627">
    <property type="entry name" value="CutC-like"/>
</dbReference>
<dbReference type="Gene3D" id="3.20.20.380">
    <property type="entry name" value="Copper homeostasis (CutC) domain"/>
    <property type="match status" value="1"/>
</dbReference>
<evidence type="ECO:0000256" key="1">
    <source>
        <dbReference type="ARBA" id="ARBA00007768"/>
    </source>
</evidence>
<keyword evidence="2" id="KW-0963">Cytoplasm</keyword>
<evidence type="ECO:0000313" key="4">
    <source>
        <dbReference type="Proteomes" id="UP001597391"/>
    </source>
</evidence>
<reference evidence="4" key="1">
    <citation type="journal article" date="2019" name="Int. J. Syst. Evol. Microbiol.">
        <title>The Global Catalogue of Microorganisms (GCM) 10K type strain sequencing project: providing services to taxonomists for standard genome sequencing and annotation.</title>
        <authorList>
            <consortium name="The Broad Institute Genomics Platform"/>
            <consortium name="The Broad Institute Genome Sequencing Center for Infectious Disease"/>
            <person name="Wu L."/>
            <person name="Ma J."/>
        </authorList>
    </citation>
    <scope>NUCLEOTIDE SEQUENCE [LARGE SCALE GENOMIC DNA]</scope>
    <source>
        <strain evidence="4">KCTC 33576</strain>
    </source>
</reference>
<dbReference type="SUPFAM" id="SSF110395">
    <property type="entry name" value="CutC-like"/>
    <property type="match status" value="1"/>
</dbReference>
<dbReference type="PANTHER" id="PTHR12598:SF0">
    <property type="entry name" value="COPPER HOMEOSTASIS PROTEIN CUTC HOMOLOG"/>
    <property type="match status" value="1"/>
</dbReference>
<name>A0ABW5XL41_9MICO</name>
<evidence type="ECO:0000313" key="3">
    <source>
        <dbReference type="EMBL" id="MFD2841618.1"/>
    </source>
</evidence>
<dbReference type="EMBL" id="JBHUOP010000007">
    <property type="protein sequence ID" value="MFD2841618.1"/>
    <property type="molecule type" value="Genomic_DNA"/>
</dbReference>
<proteinExistence type="inferred from homology"/>
<dbReference type="InterPro" id="IPR036822">
    <property type="entry name" value="CutC-like_dom_sf"/>
</dbReference>
<protein>
    <recommendedName>
        <fullName evidence="2">PF03932 family protein CutC</fullName>
    </recommendedName>
</protein>
<comment type="subcellular location">
    <subcellularLocation>
        <location evidence="2">Cytoplasm</location>
    </subcellularLocation>
</comment>